<dbReference type="PROSITE" id="PS00101">
    <property type="entry name" value="HEXAPEP_TRANSFERASES"/>
    <property type="match status" value="1"/>
</dbReference>
<dbReference type="InterPro" id="IPR001451">
    <property type="entry name" value="Hexapep"/>
</dbReference>
<evidence type="ECO:0000256" key="3">
    <source>
        <dbReference type="ARBA" id="ARBA00022737"/>
    </source>
</evidence>
<dbReference type="EMBL" id="AYYZ01000012">
    <property type="protein sequence ID" value="KRM52935.1"/>
    <property type="molecule type" value="Genomic_DNA"/>
</dbReference>
<evidence type="ECO:0000313" key="7">
    <source>
        <dbReference type="Proteomes" id="UP000051291"/>
    </source>
</evidence>
<keyword evidence="7" id="KW-1185">Reference proteome</keyword>
<dbReference type="RefSeq" id="WP_057906372.1">
    <property type="nucleotide sequence ID" value="NZ_AYYZ01000012.1"/>
</dbReference>
<dbReference type="Pfam" id="PF00132">
    <property type="entry name" value="Hexapep"/>
    <property type="match status" value="1"/>
</dbReference>
<evidence type="ECO:0000256" key="5">
    <source>
        <dbReference type="RuleBase" id="RU367021"/>
    </source>
</evidence>
<dbReference type="EC" id="2.3.1.-" evidence="5"/>
<dbReference type="STRING" id="1423820.FC64_GL000216"/>
<protein>
    <recommendedName>
        <fullName evidence="5">Acetyltransferase</fullName>
        <ecNumber evidence="5">2.3.1.-</ecNumber>
    </recommendedName>
</protein>
<dbReference type="InterPro" id="IPR018357">
    <property type="entry name" value="Hexapep_transf_CS"/>
</dbReference>
<dbReference type="PANTHER" id="PTHR43017:SF1">
    <property type="entry name" value="ACETYLTRANSFERASE YJL218W-RELATED"/>
    <property type="match status" value="1"/>
</dbReference>
<proteinExistence type="inferred from homology"/>
<dbReference type="Gene3D" id="2.160.10.10">
    <property type="entry name" value="Hexapeptide repeat proteins"/>
    <property type="match status" value="1"/>
</dbReference>
<dbReference type="InterPro" id="IPR039369">
    <property type="entry name" value="LacA-like"/>
</dbReference>
<dbReference type="AlphaFoldDB" id="A0A0R1ZDW6"/>
<evidence type="ECO:0000256" key="2">
    <source>
        <dbReference type="ARBA" id="ARBA00022679"/>
    </source>
</evidence>
<reference evidence="6 7" key="1">
    <citation type="journal article" date="2015" name="Genome Announc.">
        <title>Expanding the biotechnology potential of lactobacilli through comparative genomics of 213 strains and associated genera.</title>
        <authorList>
            <person name="Sun Z."/>
            <person name="Harris H.M."/>
            <person name="McCann A."/>
            <person name="Guo C."/>
            <person name="Argimon S."/>
            <person name="Zhang W."/>
            <person name="Yang X."/>
            <person name="Jeffery I.B."/>
            <person name="Cooney J.C."/>
            <person name="Kagawa T.F."/>
            <person name="Liu W."/>
            <person name="Song Y."/>
            <person name="Salvetti E."/>
            <person name="Wrobel A."/>
            <person name="Rasinkangas P."/>
            <person name="Parkhill J."/>
            <person name="Rea M.C."/>
            <person name="O'Sullivan O."/>
            <person name="Ritari J."/>
            <person name="Douillard F.P."/>
            <person name="Paul Ross R."/>
            <person name="Yang R."/>
            <person name="Briner A.E."/>
            <person name="Felis G.E."/>
            <person name="de Vos W.M."/>
            <person name="Barrangou R."/>
            <person name="Klaenhammer T.R."/>
            <person name="Caufield P.W."/>
            <person name="Cui Y."/>
            <person name="Zhang H."/>
            <person name="O'Toole P.W."/>
        </authorList>
    </citation>
    <scope>NUCLEOTIDE SEQUENCE [LARGE SCALE GENOMIC DNA]</scope>
    <source>
        <strain evidence="6 7">DSM 20653</strain>
    </source>
</reference>
<comment type="caution">
    <text evidence="6">The sequence shown here is derived from an EMBL/GenBank/DDBJ whole genome shotgun (WGS) entry which is preliminary data.</text>
</comment>
<comment type="similarity">
    <text evidence="1 5">Belongs to the transferase hexapeptide repeat family.</text>
</comment>
<dbReference type="InterPro" id="IPR011004">
    <property type="entry name" value="Trimer_LpxA-like_sf"/>
</dbReference>
<dbReference type="SUPFAM" id="SSF51161">
    <property type="entry name" value="Trimeric LpxA-like enzymes"/>
    <property type="match status" value="1"/>
</dbReference>
<dbReference type="Proteomes" id="UP000051291">
    <property type="component" value="Unassembled WGS sequence"/>
</dbReference>
<sequence>MKQKIEEINQLINGQKFDAHDPRIMIAHQKAFNQCFKYNRQVNQNHGYNLELLTALFNQIGTDPYIEPNFHCQFGFNITMGNEVFLNHDCTLMDYAPIEIGNQANIAPKVGMYTAQPVLDPQKREHNIMIAQPITIKNNVWIGGNVCILGGVVIGNNAIIGAGSVVDHDVPDNAVVVGNPAKVIRIIK</sequence>
<dbReference type="GO" id="GO:0008870">
    <property type="term" value="F:galactoside O-acetyltransferase activity"/>
    <property type="evidence" value="ECO:0007669"/>
    <property type="project" value="TreeGrafter"/>
</dbReference>
<keyword evidence="4 5" id="KW-0012">Acyltransferase</keyword>
<dbReference type="FunFam" id="2.160.10.10:FF:000025">
    <property type="entry name" value="Hexapeptide-repeat containing-acetyltransferase"/>
    <property type="match status" value="1"/>
</dbReference>
<dbReference type="PANTHER" id="PTHR43017">
    <property type="entry name" value="GALACTOSIDE O-ACETYLTRANSFERASE"/>
    <property type="match status" value="1"/>
</dbReference>
<evidence type="ECO:0000313" key="6">
    <source>
        <dbReference type="EMBL" id="KRM52935.1"/>
    </source>
</evidence>
<dbReference type="PATRIC" id="fig|1423820.4.peg.218"/>
<name>A0A0R1ZDW6_9LACO</name>
<gene>
    <name evidence="6" type="ORF">FC64_GL000216</name>
</gene>
<evidence type="ECO:0000256" key="4">
    <source>
        <dbReference type="ARBA" id="ARBA00023315"/>
    </source>
</evidence>
<keyword evidence="3" id="KW-0677">Repeat</keyword>
<accession>A0A0R1ZDW6</accession>
<keyword evidence="2 5" id="KW-0808">Transferase</keyword>
<dbReference type="CDD" id="cd03357">
    <property type="entry name" value="LbH_MAT_GAT"/>
    <property type="match status" value="1"/>
</dbReference>
<evidence type="ECO:0000256" key="1">
    <source>
        <dbReference type="ARBA" id="ARBA00007274"/>
    </source>
</evidence>
<organism evidence="6 7">
    <name type="scientific">Ligilactobacillus araffinosus DSM 20653</name>
    <dbReference type="NCBI Taxonomy" id="1423820"/>
    <lineage>
        <taxon>Bacteria</taxon>
        <taxon>Bacillati</taxon>
        <taxon>Bacillota</taxon>
        <taxon>Bacilli</taxon>
        <taxon>Lactobacillales</taxon>
        <taxon>Lactobacillaceae</taxon>
        <taxon>Ligilactobacillus</taxon>
    </lineage>
</organism>